<dbReference type="Pfam" id="PF13365">
    <property type="entry name" value="Trypsin_2"/>
    <property type="match status" value="1"/>
</dbReference>
<feature type="domain" description="Peptidase S1" evidence="2">
    <location>
        <begin position="117"/>
        <end position="430"/>
    </location>
</feature>
<evidence type="ECO:0000259" key="2">
    <source>
        <dbReference type="PROSITE" id="PS50240"/>
    </source>
</evidence>
<proteinExistence type="predicted"/>
<dbReference type="PANTHER" id="PTHR15462">
    <property type="entry name" value="SERINE PROTEASE"/>
    <property type="match status" value="1"/>
</dbReference>
<name>A0ABY9WU35_9BACT</name>
<dbReference type="PANTHER" id="PTHR15462:SF8">
    <property type="entry name" value="SERINE PROTEASE"/>
    <property type="match status" value="1"/>
</dbReference>
<dbReference type="InterPro" id="IPR050966">
    <property type="entry name" value="Glutamyl_endopeptidase"/>
</dbReference>
<dbReference type="Proteomes" id="UP001611383">
    <property type="component" value="Chromosome"/>
</dbReference>
<protein>
    <submittedName>
        <fullName evidence="3">Trypsin-like serine protease</fullName>
    </submittedName>
</protein>
<gene>
    <name evidence="3" type="ORF">F0U60_18945</name>
</gene>
<dbReference type="InterPro" id="IPR009003">
    <property type="entry name" value="Peptidase_S1_PA"/>
</dbReference>
<dbReference type="PROSITE" id="PS51257">
    <property type="entry name" value="PROKAR_LIPOPROTEIN"/>
    <property type="match status" value="1"/>
</dbReference>
<dbReference type="EMBL" id="CP043494">
    <property type="protein sequence ID" value="WNG45960.1"/>
    <property type="molecule type" value="Genomic_DNA"/>
</dbReference>
<sequence length="549" mass="58365">MKHLKFWQQVRPFVGGVMCTLTLAAGCGPAKEQEAEKDAPGETKSEVVYGMDDRLDVYAHPDATLRALAQQSTVALMHPPLIDATDPNHVVFTGQTLGEARNLCTTERFRDDPRAAFCSGTLIDDDLVLTAAHCVPNAEECANTRFVFNFYRTAEGQLQQVTTQDIFRCTGIVAHELGWTSRGNMDYSILRLDRPATPRFTPAPVRKGNTPLAVGQKLAVIGSGSAIPFKIDSGGTVRDGRASALDFLVSTTDTFAGNSGSAVYETTNYTVASIVVRGDADYVANGTCNVVNKCSETGCIGEQSTYVFNAISTFCAATNNASPRLCADMPPPPVRPDTSFTYFTGETNEARQNTADKVISLSAGDVVEVGTCTLQGALSFGNTSLRFTDAQGNELAASSCYFKHRVGASGDYTIRAGCSNSSLCGGTVVWKVTPNANLVRGTFAFNLTNTSSGTRNTANQNVTLSYGQTIDVGTCGLEGASGSGDTIVRLHDSASGHVAAENDDTFGTCGSLSHVIYTSNVVGENRPYQIRVGCFRDTSCSGTASYVIY</sequence>
<dbReference type="RefSeq" id="WP_395821853.1">
    <property type="nucleotide sequence ID" value="NZ_CP043494.1"/>
</dbReference>
<evidence type="ECO:0000313" key="3">
    <source>
        <dbReference type="EMBL" id="WNG45960.1"/>
    </source>
</evidence>
<accession>A0ABY9WU35</accession>
<evidence type="ECO:0000313" key="4">
    <source>
        <dbReference type="Proteomes" id="UP001611383"/>
    </source>
</evidence>
<dbReference type="PROSITE" id="PS50240">
    <property type="entry name" value="TRYPSIN_DOM"/>
    <property type="match status" value="1"/>
</dbReference>
<reference evidence="3 4" key="1">
    <citation type="submission" date="2019-08" db="EMBL/GenBank/DDBJ databases">
        <title>Archangium and Cystobacter genomes.</title>
        <authorList>
            <person name="Chen I.-C.K."/>
            <person name="Wielgoss S."/>
        </authorList>
    </citation>
    <scope>NUCLEOTIDE SEQUENCE [LARGE SCALE GENOMIC DNA]</scope>
    <source>
        <strain evidence="3 4">Cbm 6</strain>
    </source>
</reference>
<dbReference type="InterPro" id="IPR043504">
    <property type="entry name" value="Peptidase_S1_PA_chymotrypsin"/>
</dbReference>
<evidence type="ECO:0000256" key="1">
    <source>
        <dbReference type="ARBA" id="ARBA00022729"/>
    </source>
</evidence>
<keyword evidence="1" id="KW-0732">Signal</keyword>
<keyword evidence="4" id="KW-1185">Reference proteome</keyword>
<dbReference type="InterPro" id="IPR001254">
    <property type="entry name" value="Trypsin_dom"/>
</dbReference>
<dbReference type="InterPro" id="IPR018114">
    <property type="entry name" value="TRYPSIN_HIS"/>
</dbReference>
<dbReference type="PROSITE" id="PS00134">
    <property type="entry name" value="TRYPSIN_HIS"/>
    <property type="match status" value="1"/>
</dbReference>
<organism evidence="3 4">
    <name type="scientific">Archangium minus</name>
    <dbReference type="NCBI Taxonomy" id="83450"/>
    <lineage>
        <taxon>Bacteria</taxon>
        <taxon>Pseudomonadati</taxon>
        <taxon>Myxococcota</taxon>
        <taxon>Myxococcia</taxon>
        <taxon>Myxococcales</taxon>
        <taxon>Cystobacterineae</taxon>
        <taxon>Archangiaceae</taxon>
        <taxon>Archangium</taxon>
    </lineage>
</organism>
<dbReference type="PRINTS" id="PR00722">
    <property type="entry name" value="CHYMOTRYPSIN"/>
</dbReference>
<dbReference type="SUPFAM" id="SSF50494">
    <property type="entry name" value="Trypsin-like serine proteases"/>
    <property type="match status" value="1"/>
</dbReference>
<dbReference type="InterPro" id="IPR001314">
    <property type="entry name" value="Peptidase_S1A"/>
</dbReference>
<dbReference type="Gene3D" id="2.40.10.10">
    <property type="entry name" value="Trypsin-like serine proteases"/>
    <property type="match status" value="2"/>
</dbReference>